<evidence type="ECO:0000313" key="2">
    <source>
        <dbReference type="Proteomes" id="UP001283361"/>
    </source>
</evidence>
<protein>
    <submittedName>
        <fullName evidence="1">Uncharacterized protein</fullName>
    </submittedName>
</protein>
<sequence length="79" mass="8977">MLRVALAGVRGGPWTYGNHNETFGEVFILLELRLVTSCPPPNSRAQPFQHLVEVRHQHWQRQSLDTRDVKGISTGRDKA</sequence>
<keyword evidence="2" id="KW-1185">Reference proteome</keyword>
<dbReference type="EMBL" id="JAWDGP010000534">
    <property type="protein sequence ID" value="KAK3799843.1"/>
    <property type="molecule type" value="Genomic_DNA"/>
</dbReference>
<evidence type="ECO:0000313" key="1">
    <source>
        <dbReference type="EMBL" id="KAK3799843.1"/>
    </source>
</evidence>
<dbReference type="Proteomes" id="UP001283361">
    <property type="component" value="Unassembled WGS sequence"/>
</dbReference>
<gene>
    <name evidence="1" type="ORF">RRG08_048566</name>
</gene>
<accession>A0AAE1EBF8</accession>
<reference evidence="1" key="1">
    <citation type="journal article" date="2023" name="G3 (Bethesda)">
        <title>A reference genome for the long-term kleptoplast-retaining sea slug Elysia crispata morphotype clarki.</title>
        <authorList>
            <person name="Eastman K.E."/>
            <person name="Pendleton A.L."/>
            <person name="Shaikh M.A."/>
            <person name="Suttiyut T."/>
            <person name="Ogas R."/>
            <person name="Tomko P."/>
            <person name="Gavelis G."/>
            <person name="Widhalm J.R."/>
            <person name="Wisecaver J.H."/>
        </authorList>
    </citation>
    <scope>NUCLEOTIDE SEQUENCE</scope>
    <source>
        <strain evidence="1">ECLA1</strain>
    </source>
</reference>
<organism evidence="1 2">
    <name type="scientific">Elysia crispata</name>
    <name type="common">lettuce slug</name>
    <dbReference type="NCBI Taxonomy" id="231223"/>
    <lineage>
        <taxon>Eukaryota</taxon>
        <taxon>Metazoa</taxon>
        <taxon>Spiralia</taxon>
        <taxon>Lophotrochozoa</taxon>
        <taxon>Mollusca</taxon>
        <taxon>Gastropoda</taxon>
        <taxon>Heterobranchia</taxon>
        <taxon>Euthyneura</taxon>
        <taxon>Panpulmonata</taxon>
        <taxon>Sacoglossa</taxon>
        <taxon>Placobranchoidea</taxon>
        <taxon>Plakobranchidae</taxon>
        <taxon>Elysia</taxon>
    </lineage>
</organism>
<comment type="caution">
    <text evidence="1">The sequence shown here is derived from an EMBL/GenBank/DDBJ whole genome shotgun (WGS) entry which is preliminary data.</text>
</comment>
<proteinExistence type="predicted"/>
<dbReference type="AlphaFoldDB" id="A0AAE1EBF8"/>
<name>A0AAE1EBF8_9GAST</name>